<dbReference type="Pfam" id="PF13424">
    <property type="entry name" value="TPR_12"/>
    <property type="match status" value="1"/>
</dbReference>
<dbReference type="EMBL" id="PFEL01000085">
    <property type="protein sequence ID" value="PJE68973.1"/>
    <property type="molecule type" value="Genomic_DNA"/>
</dbReference>
<feature type="repeat" description="TPR" evidence="3">
    <location>
        <begin position="492"/>
        <end position="525"/>
    </location>
</feature>
<evidence type="ECO:0000256" key="2">
    <source>
        <dbReference type="ARBA" id="ARBA00022803"/>
    </source>
</evidence>
<evidence type="ECO:0000256" key="3">
    <source>
        <dbReference type="PROSITE-ProRule" id="PRU00339"/>
    </source>
</evidence>
<dbReference type="InterPro" id="IPR011990">
    <property type="entry name" value="TPR-like_helical_dom_sf"/>
</dbReference>
<keyword evidence="2 3" id="KW-0802">TPR repeat</keyword>
<dbReference type="PROSITE" id="PS50293">
    <property type="entry name" value="TPR_REGION"/>
    <property type="match status" value="2"/>
</dbReference>
<feature type="transmembrane region" description="Helical" evidence="4">
    <location>
        <begin position="337"/>
        <end position="355"/>
    </location>
</feature>
<feature type="transmembrane region" description="Helical" evidence="4">
    <location>
        <begin position="141"/>
        <end position="161"/>
    </location>
</feature>
<dbReference type="PANTHER" id="PTHR44227">
    <property type="match status" value="1"/>
</dbReference>
<dbReference type="Proteomes" id="UP000229500">
    <property type="component" value="Unassembled WGS sequence"/>
</dbReference>
<feature type="transmembrane region" description="Helical" evidence="4">
    <location>
        <begin position="303"/>
        <end position="325"/>
    </location>
</feature>
<evidence type="ECO:0000256" key="4">
    <source>
        <dbReference type="SAM" id="Phobius"/>
    </source>
</evidence>
<proteinExistence type="predicted"/>
<feature type="transmembrane region" description="Helical" evidence="4">
    <location>
        <begin position="361"/>
        <end position="381"/>
    </location>
</feature>
<dbReference type="PANTHER" id="PTHR44227:SF3">
    <property type="entry name" value="PROTEIN O-MANNOSYL-TRANSFERASE TMTC4"/>
    <property type="match status" value="1"/>
</dbReference>
<keyword evidence="4" id="KW-1133">Transmembrane helix</keyword>
<feature type="repeat" description="TPR" evidence="3">
    <location>
        <begin position="526"/>
        <end position="559"/>
    </location>
</feature>
<dbReference type="SMART" id="SM00028">
    <property type="entry name" value="TPR"/>
    <property type="match status" value="4"/>
</dbReference>
<feature type="repeat" description="TPR" evidence="3">
    <location>
        <begin position="458"/>
        <end position="491"/>
    </location>
</feature>
<evidence type="ECO:0000256" key="1">
    <source>
        <dbReference type="ARBA" id="ARBA00022737"/>
    </source>
</evidence>
<organism evidence="5 6">
    <name type="scientific">Candidatus Shapirobacteria bacterium CG10_big_fil_rev_8_21_14_0_10_38_14</name>
    <dbReference type="NCBI Taxonomy" id="1974483"/>
    <lineage>
        <taxon>Bacteria</taxon>
        <taxon>Candidatus Shapironibacteriota</taxon>
    </lineage>
</organism>
<dbReference type="Pfam" id="PF14559">
    <property type="entry name" value="TPR_19"/>
    <property type="match status" value="1"/>
</dbReference>
<keyword evidence="1" id="KW-0677">Repeat</keyword>
<accession>A0A2M8L567</accession>
<keyword evidence="4" id="KW-0812">Transmembrane</keyword>
<feature type="transmembrane region" description="Helical" evidence="4">
    <location>
        <begin position="388"/>
        <end position="405"/>
    </location>
</feature>
<feature type="transmembrane region" description="Helical" evidence="4">
    <location>
        <begin position="264"/>
        <end position="283"/>
    </location>
</feature>
<dbReference type="InterPro" id="IPR052346">
    <property type="entry name" value="O-mannosyl-transferase_TMTC"/>
</dbReference>
<name>A0A2M8L567_9BACT</name>
<protein>
    <submittedName>
        <fullName evidence="5">Uncharacterized protein</fullName>
    </submittedName>
</protein>
<dbReference type="SUPFAM" id="SSF48452">
    <property type="entry name" value="TPR-like"/>
    <property type="match status" value="1"/>
</dbReference>
<feature type="transmembrane region" description="Helical" evidence="4">
    <location>
        <begin position="222"/>
        <end position="252"/>
    </location>
</feature>
<feature type="transmembrane region" description="Helical" evidence="4">
    <location>
        <begin position="113"/>
        <end position="132"/>
    </location>
</feature>
<dbReference type="Gene3D" id="1.25.40.10">
    <property type="entry name" value="Tetratricopeptide repeat domain"/>
    <property type="match status" value="1"/>
</dbReference>
<dbReference type="AlphaFoldDB" id="A0A2M8L567"/>
<gene>
    <name evidence="5" type="ORF">COU96_02315</name>
</gene>
<feature type="transmembrane region" description="Helical" evidence="4">
    <location>
        <begin position="75"/>
        <end position="93"/>
    </location>
</feature>
<keyword evidence="4" id="KW-0472">Membrane</keyword>
<evidence type="ECO:0000313" key="6">
    <source>
        <dbReference type="Proteomes" id="UP000229500"/>
    </source>
</evidence>
<feature type="transmembrane region" description="Helical" evidence="4">
    <location>
        <begin position="417"/>
        <end position="435"/>
    </location>
</feature>
<comment type="caution">
    <text evidence="5">The sequence shown here is derived from an EMBL/GenBank/DDBJ whole genome shotgun (WGS) entry which is preliminary data.</text>
</comment>
<dbReference type="PROSITE" id="PS50005">
    <property type="entry name" value="TPR"/>
    <property type="match status" value="4"/>
</dbReference>
<reference evidence="6" key="1">
    <citation type="submission" date="2017-09" db="EMBL/GenBank/DDBJ databases">
        <title>Depth-based differentiation of microbial function through sediment-hosted aquifers and enrichment of novel symbionts in the deep terrestrial subsurface.</title>
        <authorList>
            <person name="Probst A.J."/>
            <person name="Ladd B."/>
            <person name="Jarett J.K."/>
            <person name="Geller-Mcgrath D.E."/>
            <person name="Sieber C.M.K."/>
            <person name="Emerson J.B."/>
            <person name="Anantharaman K."/>
            <person name="Thomas B.C."/>
            <person name="Malmstrom R."/>
            <person name="Stieglmeier M."/>
            <person name="Klingl A."/>
            <person name="Woyke T."/>
            <person name="Ryan C.M."/>
            <person name="Banfield J.F."/>
        </authorList>
    </citation>
    <scope>NUCLEOTIDE SEQUENCE [LARGE SCALE GENOMIC DNA]</scope>
</reference>
<evidence type="ECO:0000313" key="5">
    <source>
        <dbReference type="EMBL" id="PJE68973.1"/>
    </source>
</evidence>
<feature type="repeat" description="TPR" evidence="3">
    <location>
        <begin position="560"/>
        <end position="593"/>
    </location>
</feature>
<feature type="transmembrane region" description="Helical" evidence="4">
    <location>
        <begin position="197"/>
        <end position="216"/>
    </location>
</feature>
<sequence>MVLTGKQKKYLKKHLRRKPLGKIAADLGVSEEEILKFLKSYWRKEKYQKFLAKQQRKISQDYPFDLKKWFIKNRLALIALVLLVFIAYANSINNVFVSDDIDGILKNPHLDEAKYIFANPFSFFYTLIHYLINKGFGRTPAFYRIANIFSHLGTTLTLYLLLRLSNLNNKIAIFAASIFAVHPILTESVTWISGGYYSYSALLVLLSFSIYIFSSGNKKSKYYLLSIFLYFLALSTSEKVIAFPIILFFYEFSLGKTKINWKKIIPFVILSGIWTLYLLGGFSTRVASLKTEFYQKPQITNPLIQIPIAITSYLELIFWPKALTLYHSEMTFSQTEYFLKLGMFILFLGLIAYFFKKNRQILFWLSFFIIALLPTLTPFGVSWIVAERYIYLGAIGIFVVIASFFDKLTQIKKLKPWPIAIFALIIIALSARTIVRNFDWKNQDTLWLATAKTSPSSPQNHNNLGDYYARHGNYEKAIEEFKIAIELQPNYGDAFHNLANVYHQINKDDLAIENYQKALSFNANLWQSHQNLATIYFEHQDYQSTEQHLLKAVEISPDNPILYLNLGVVYLELQDTPKAKQVLQQVLQLDPQNEKAKQIFMGLP</sequence>
<dbReference type="InterPro" id="IPR019734">
    <property type="entry name" value="TPR_rpt"/>
</dbReference>